<keyword evidence="4" id="KW-0408">Iron</keyword>
<protein>
    <submittedName>
        <fullName evidence="7">Achromobactin-binding periplasmic protein</fullName>
    </submittedName>
</protein>
<organism evidence="7 8">
    <name type="scientific">Pseudomonas savastanoi</name>
    <name type="common">Pseudomonas syringae pv. savastanoi</name>
    <dbReference type="NCBI Taxonomy" id="29438"/>
    <lineage>
        <taxon>Bacteria</taxon>
        <taxon>Pseudomonadati</taxon>
        <taxon>Pseudomonadota</taxon>
        <taxon>Gammaproteobacteria</taxon>
        <taxon>Pseudomonadales</taxon>
        <taxon>Pseudomonadaceae</taxon>
        <taxon>Pseudomonas</taxon>
    </lineage>
</organism>
<evidence type="ECO:0000259" key="6">
    <source>
        <dbReference type="PROSITE" id="PS50983"/>
    </source>
</evidence>
<evidence type="ECO:0000256" key="4">
    <source>
        <dbReference type="ARBA" id="ARBA00022496"/>
    </source>
</evidence>
<dbReference type="SUPFAM" id="SSF53807">
    <property type="entry name" value="Helical backbone' metal receptor"/>
    <property type="match status" value="1"/>
</dbReference>
<dbReference type="Pfam" id="PF01497">
    <property type="entry name" value="Peripla_BP_2"/>
    <property type="match status" value="1"/>
</dbReference>
<keyword evidence="5" id="KW-0732">Signal</keyword>
<dbReference type="EMBL" id="RBUM01000091">
    <property type="protein sequence ID" value="RMV19203.1"/>
    <property type="molecule type" value="Genomic_DNA"/>
</dbReference>
<keyword evidence="4" id="KW-0410">Iron transport</keyword>
<comment type="caution">
    <text evidence="7">The sequence shown here is derived from an EMBL/GenBank/DDBJ whole genome shotgun (WGS) entry which is preliminary data.</text>
</comment>
<evidence type="ECO:0000256" key="5">
    <source>
        <dbReference type="ARBA" id="ARBA00022729"/>
    </source>
</evidence>
<evidence type="ECO:0000313" key="8">
    <source>
        <dbReference type="Proteomes" id="UP000270795"/>
    </source>
</evidence>
<dbReference type="PROSITE" id="PS50983">
    <property type="entry name" value="FE_B12_PBP"/>
    <property type="match status" value="1"/>
</dbReference>
<gene>
    <name evidence="7" type="ORF">ALP17_02295</name>
</gene>
<dbReference type="Proteomes" id="UP000270795">
    <property type="component" value="Unassembled WGS sequence"/>
</dbReference>
<evidence type="ECO:0000256" key="1">
    <source>
        <dbReference type="ARBA" id="ARBA00004196"/>
    </source>
</evidence>
<dbReference type="InterPro" id="IPR051313">
    <property type="entry name" value="Bact_iron-sidero_bind"/>
</dbReference>
<dbReference type="Gene3D" id="3.40.50.1980">
    <property type="entry name" value="Nitrogenase molybdenum iron protein domain"/>
    <property type="match status" value="2"/>
</dbReference>
<evidence type="ECO:0000256" key="3">
    <source>
        <dbReference type="ARBA" id="ARBA00022448"/>
    </source>
</evidence>
<feature type="domain" description="Fe/B12 periplasmic-binding" evidence="6">
    <location>
        <begin position="79"/>
        <end position="336"/>
    </location>
</feature>
<dbReference type="AlphaFoldDB" id="A0A3M6AIS8"/>
<accession>A0A3M6AIS8</accession>
<dbReference type="GO" id="GO:0030288">
    <property type="term" value="C:outer membrane-bounded periplasmic space"/>
    <property type="evidence" value="ECO:0007669"/>
    <property type="project" value="TreeGrafter"/>
</dbReference>
<dbReference type="CDD" id="cd01146">
    <property type="entry name" value="FhuD"/>
    <property type="match status" value="1"/>
</dbReference>
<dbReference type="PANTHER" id="PTHR30532:SF29">
    <property type="entry name" value="FE(3+) DICITRATE-BINDING PERIPLASMIC PROTEIN"/>
    <property type="match status" value="1"/>
</dbReference>
<keyword evidence="4" id="KW-0406">Ion transport</keyword>
<dbReference type="NCBIfam" id="NF008501">
    <property type="entry name" value="PRK11411.1"/>
    <property type="match status" value="1"/>
</dbReference>
<dbReference type="InterPro" id="IPR002491">
    <property type="entry name" value="ABC_transptr_periplasmic_BD"/>
</dbReference>
<proteinExistence type="inferred from homology"/>
<dbReference type="GO" id="GO:1901678">
    <property type="term" value="P:iron coordination entity transport"/>
    <property type="evidence" value="ECO:0007669"/>
    <property type="project" value="UniProtKB-ARBA"/>
</dbReference>
<sequence length="341" mass="36913">MIPSPRCEIVPAVFQAPFLARLFFTIQLLLERTFAVRAFRLPHLLACGLLTLLASAAQAAPIDIDDGQHKAHLPDTPKRVVVLEFSFLDGLASVGVTPVGAADDGDANRVLPKVRKAVGEWQSVGLRSQPNIEVIARLKPDLIIADLGRHQALYNDLASLAPTLMLPSRGEDYQGSLKSAELIGVALGKGPEMQARIAENRQHLKTVADQIPANTNVLFGVAREDSFSIHGPHSYAGSVLQAIGLKVPEVRKDAAPTEFVSLEQLLALDPNWLLVGHYRRPSIVDSWSKQPLWQVLGAVRNKQVAEVDGDSWARNRGIMASEQIADDALAVLKGGKAVLNP</sequence>
<reference evidence="7 8" key="1">
    <citation type="submission" date="2018-08" db="EMBL/GenBank/DDBJ databases">
        <title>Recombination of ecologically and evolutionarily significant loci maintains genetic cohesion in the Pseudomonas syringae species complex.</title>
        <authorList>
            <person name="Dillon M."/>
            <person name="Thakur S."/>
            <person name="Almeida R.N.D."/>
            <person name="Weir B.S."/>
            <person name="Guttman D.S."/>
        </authorList>
    </citation>
    <scope>NUCLEOTIDE SEQUENCE [LARGE SCALE GENOMIC DNA]</scope>
    <source>
        <strain evidence="7 8">ICMP 11899</strain>
    </source>
</reference>
<comment type="subcellular location">
    <subcellularLocation>
        <location evidence="1">Cell envelope</location>
    </subcellularLocation>
</comment>
<dbReference type="PANTHER" id="PTHR30532">
    <property type="entry name" value="IRON III DICITRATE-BINDING PERIPLASMIC PROTEIN"/>
    <property type="match status" value="1"/>
</dbReference>
<name>A0A3M6AIS8_PSESS</name>
<keyword evidence="3" id="KW-0813">Transport</keyword>
<comment type="similarity">
    <text evidence="2">Belongs to the bacterial solute-binding protein 8 family.</text>
</comment>
<evidence type="ECO:0000313" key="7">
    <source>
        <dbReference type="EMBL" id="RMV19203.1"/>
    </source>
</evidence>
<evidence type="ECO:0000256" key="2">
    <source>
        <dbReference type="ARBA" id="ARBA00008814"/>
    </source>
</evidence>